<feature type="transmembrane region" description="Helical" evidence="1">
    <location>
        <begin position="396"/>
        <end position="417"/>
    </location>
</feature>
<keyword evidence="3" id="KW-1185">Reference proteome</keyword>
<sequence>MEKHASRFRALGPGLLMATAAIGGSHLVASTQAGALFGWQLFGLIILINVLKYPFFRFAVDYTMNQRESLVHGYFRQGRSYLVIFTVLAVVAAIVNTAGVLLLTANLLKFMLPGNLDIVVVSALLVLGCVLFLLLGEYRSLDLLARVMMVVLSLLTVAAVLYALVQLGPQGNVPTDYVSPSPWNFAALAFLVAMMGWMPAPIEISVINSIWLQEKRRVVPLSRRGGLFDFNVGFWATAALALCFLALGALIQHGSDQEIAMGSSAFAEQLVGMYAASLGEWTRWLVILVAFFCMFGTTLTVLDGYARGLHIATQLLWQGKTTDRVHGYSTILLMQALAGLGIIAFFRGALAPMLAFAMTAAFLTTPLFAWLNFVLARRAATPQQKTTKKYKLLHGWAWLGLIYLVGFAAFYLAWLLFWR</sequence>
<reference evidence="2 3" key="1">
    <citation type="journal article" date="2011" name="Front. Microbiol.">
        <title>Genomic signatures of strain selection and enhancement in Bacillus atrophaeus var. globigii, a historical biowarfare simulant.</title>
        <authorList>
            <person name="Gibbons H.S."/>
            <person name="Broomall S.M."/>
            <person name="McNew L.A."/>
            <person name="Daligault H."/>
            <person name="Chapman C."/>
            <person name="Bruce D."/>
            <person name="Karavis M."/>
            <person name="Krepps M."/>
            <person name="McGregor P.A."/>
            <person name="Hong C."/>
            <person name="Park K.H."/>
            <person name="Akmal A."/>
            <person name="Feldman A."/>
            <person name="Lin J.S."/>
            <person name="Chang W.E."/>
            <person name="Higgs B.W."/>
            <person name="Demirev P."/>
            <person name="Lindquist J."/>
            <person name="Liem A."/>
            <person name="Fochler E."/>
            <person name="Read T.D."/>
            <person name="Tapia R."/>
            <person name="Johnson S."/>
            <person name="Bishop-Lilly K.A."/>
            <person name="Detter C."/>
            <person name="Han C."/>
            <person name="Sozhamannan S."/>
            <person name="Rosenzweig C.N."/>
            <person name="Skowronski E.W."/>
        </authorList>
    </citation>
    <scope>NUCLEOTIDE SEQUENCE [LARGE SCALE GENOMIC DNA]</scope>
    <source>
        <strain evidence="2 3">AK5</strain>
    </source>
</reference>
<feature type="transmembrane region" description="Helical" evidence="1">
    <location>
        <begin position="327"/>
        <end position="347"/>
    </location>
</feature>
<comment type="caution">
    <text evidence="2">The sequence shown here is derived from an EMBL/GenBank/DDBJ whole genome shotgun (WGS) entry which is preliminary data.</text>
</comment>
<feature type="transmembrane region" description="Helical" evidence="1">
    <location>
        <begin position="81"/>
        <end position="104"/>
    </location>
</feature>
<protein>
    <recommendedName>
        <fullName evidence="4">Divalent metal cation transporter</fullName>
    </recommendedName>
</protein>
<feature type="transmembrane region" description="Helical" evidence="1">
    <location>
        <begin position="185"/>
        <end position="211"/>
    </location>
</feature>
<evidence type="ECO:0008006" key="4">
    <source>
        <dbReference type="Google" id="ProtNLM"/>
    </source>
</evidence>
<feature type="transmembrane region" description="Helical" evidence="1">
    <location>
        <begin position="353"/>
        <end position="375"/>
    </location>
</feature>
<dbReference type="EMBL" id="PIPI01000002">
    <property type="protein sequence ID" value="RUO20759.1"/>
    <property type="molecule type" value="Genomic_DNA"/>
</dbReference>
<keyword evidence="1" id="KW-1133">Transmembrane helix</keyword>
<gene>
    <name evidence="2" type="ORF">CWE06_05505</name>
</gene>
<evidence type="ECO:0000313" key="3">
    <source>
        <dbReference type="Proteomes" id="UP000288212"/>
    </source>
</evidence>
<feature type="transmembrane region" description="Helical" evidence="1">
    <location>
        <begin position="284"/>
        <end position="306"/>
    </location>
</feature>
<name>A0A432VVX6_9GAMM</name>
<keyword evidence="1" id="KW-0472">Membrane</keyword>
<feature type="transmembrane region" description="Helical" evidence="1">
    <location>
        <begin position="232"/>
        <end position="251"/>
    </location>
</feature>
<feature type="transmembrane region" description="Helical" evidence="1">
    <location>
        <begin position="143"/>
        <end position="165"/>
    </location>
</feature>
<dbReference type="Proteomes" id="UP000288212">
    <property type="component" value="Unassembled WGS sequence"/>
</dbReference>
<dbReference type="RefSeq" id="WP_126791971.1">
    <property type="nucleotide sequence ID" value="NZ_PIPI01000002.1"/>
</dbReference>
<feature type="transmembrane region" description="Helical" evidence="1">
    <location>
        <begin position="116"/>
        <end position="136"/>
    </location>
</feature>
<evidence type="ECO:0000256" key="1">
    <source>
        <dbReference type="SAM" id="Phobius"/>
    </source>
</evidence>
<dbReference type="AlphaFoldDB" id="A0A432VVX6"/>
<dbReference type="OrthoDB" id="4858698at2"/>
<proteinExistence type="predicted"/>
<keyword evidence="1" id="KW-0812">Transmembrane</keyword>
<accession>A0A432VVX6</accession>
<organism evidence="2 3">
    <name type="scientific">Aliidiomarina haloalkalitolerans</name>
    <dbReference type="NCBI Taxonomy" id="859059"/>
    <lineage>
        <taxon>Bacteria</taxon>
        <taxon>Pseudomonadati</taxon>
        <taxon>Pseudomonadota</taxon>
        <taxon>Gammaproteobacteria</taxon>
        <taxon>Alteromonadales</taxon>
        <taxon>Idiomarinaceae</taxon>
        <taxon>Aliidiomarina</taxon>
    </lineage>
</organism>
<feature type="transmembrane region" description="Helical" evidence="1">
    <location>
        <begin position="40"/>
        <end position="60"/>
    </location>
</feature>
<evidence type="ECO:0000313" key="2">
    <source>
        <dbReference type="EMBL" id="RUO20759.1"/>
    </source>
</evidence>